<dbReference type="Pfam" id="PF13923">
    <property type="entry name" value="zf-C3HC4_2"/>
    <property type="match status" value="1"/>
</dbReference>
<evidence type="ECO:0000256" key="1">
    <source>
        <dbReference type="ARBA" id="ARBA00022723"/>
    </source>
</evidence>
<gene>
    <name evidence="8" type="ORF">PSFLO_00388</name>
</gene>
<proteinExistence type="predicted"/>
<dbReference type="Gene3D" id="3.30.40.10">
    <property type="entry name" value="Zinc/RING finger domain, C3HC4 (zinc finger)"/>
    <property type="match status" value="3"/>
</dbReference>
<dbReference type="PANTHER" id="PTHR10131">
    <property type="entry name" value="TNF RECEPTOR ASSOCIATED FACTOR"/>
    <property type="match status" value="1"/>
</dbReference>
<dbReference type="InterPro" id="IPR017907">
    <property type="entry name" value="Znf_RING_CS"/>
</dbReference>
<feature type="compositionally biased region" description="Low complexity" evidence="5">
    <location>
        <begin position="468"/>
        <end position="478"/>
    </location>
</feature>
<evidence type="ECO:0000256" key="2">
    <source>
        <dbReference type="ARBA" id="ARBA00022771"/>
    </source>
</evidence>
<feature type="region of interest" description="Disordered" evidence="5">
    <location>
        <begin position="1"/>
        <end position="56"/>
    </location>
</feature>
<dbReference type="InterPro" id="IPR001841">
    <property type="entry name" value="Znf_RING"/>
</dbReference>
<feature type="compositionally biased region" description="Polar residues" evidence="5">
    <location>
        <begin position="41"/>
        <end position="54"/>
    </location>
</feature>
<feature type="zinc finger region" description="TRAF-type" evidence="4">
    <location>
        <begin position="180"/>
        <end position="238"/>
    </location>
</feature>
<keyword evidence="1 4" id="KW-0479">Metal-binding</keyword>
<feature type="domain" description="TRAF-type" evidence="7">
    <location>
        <begin position="240"/>
        <end position="284"/>
    </location>
</feature>
<evidence type="ECO:0008006" key="10">
    <source>
        <dbReference type="Google" id="ProtNLM"/>
    </source>
</evidence>
<evidence type="ECO:0000256" key="3">
    <source>
        <dbReference type="ARBA" id="ARBA00022833"/>
    </source>
</evidence>
<feature type="region of interest" description="Disordered" evidence="5">
    <location>
        <begin position="596"/>
        <end position="632"/>
    </location>
</feature>
<dbReference type="OrthoDB" id="1630758at2759"/>
<dbReference type="SMART" id="SM00184">
    <property type="entry name" value="RING"/>
    <property type="match status" value="1"/>
</dbReference>
<feature type="compositionally biased region" description="Low complexity" evidence="5">
    <location>
        <begin position="596"/>
        <end position="615"/>
    </location>
</feature>
<evidence type="ECO:0000259" key="6">
    <source>
        <dbReference type="PROSITE" id="PS50089"/>
    </source>
</evidence>
<evidence type="ECO:0000259" key="7">
    <source>
        <dbReference type="PROSITE" id="PS50145"/>
    </source>
</evidence>
<dbReference type="Proteomes" id="UP000323386">
    <property type="component" value="Unassembled WGS sequence"/>
</dbReference>
<dbReference type="PROSITE" id="PS50145">
    <property type="entry name" value="ZF_TRAF"/>
    <property type="match status" value="2"/>
</dbReference>
<dbReference type="SUPFAM" id="SSF57850">
    <property type="entry name" value="RING/U-box"/>
    <property type="match status" value="1"/>
</dbReference>
<evidence type="ECO:0000256" key="4">
    <source>
        <dbReference type="PROSITE-ProRule" id="PRU00207"/>
    </source>
</evidence>
<evidence type="ECO:0000313" key="8">
    <source>
        <dbReference type="EMBL" id="SPO34917.1"/>
    </source>
</evidence>
<dbReference type="Pfam" id="PF02176">
    <property type="entry name" value="zf-TRAF"/>
    <property type="match status" value="1"/>
</dbReference>
<feature type="region of interest" description="Disordered" evidence="5">
    <location>
        <begin position="388"/>
        <end position="507"/>
    </location>
</feature>
<dbReference type="InterPro" id="IPR013083">
    <property type="entry name" value="Znf_RING/FYVE/PHD"/>
</dbReference>
<dbReference type="InterPro" id="IPR001293">
    <property type="entry name" value="Znf_TRAF"/>
</dbReference>
<name>A0A5C3ETR9_9BASI</name>
<accession>A0A5C3ETR9</accession>
<keyword evidence="2 4" id="KW-0863">Zinc-finger</keyword>
<dbReference type="AlphaFoldDB" id="A0A5C3ETR9"/>
<organism evidence="8 9">
    <name type="scientific">Pseudozyma flocculosa</name>
    <dbReference type="NCBI Taxonomy" id="84751"/>
    <lineage>
        <taxon>Eukaryota</taxon>
        <taxon>Fungi</taxon>
        <taxon>Dikarya</taxon>
        <taxon>Basidiomycota</taxon>
        <taxon>Ustilaginomycotina</taxon>
        <taxon>Ustilaginomycetes</taxon>
        <taxon>Ustilaginales</taxon>
        <taxon>Ustilaginaceae</taxon>
        <taxon>Pseudozyma</taxon>
    </lineage>
</organism>
<evidence type="ECO:0000313" key="9">
    <source>
        <dbReference type="Proteomes" id="UP000323386"/>
    </source>
</evidence>
<protein>
    <recommendedName>
        <fullName evidence="10">RING-type domain-containing protein</fullName>
    </recommendedName>
</protein>
<dbReference type="GO" id="GO:0008270">
    <property type="term" value="F:zinc ion binding"/>
    <property type="evidence" value="ECO:0007669"/>
    <property type="project" value="UniProtKB-KW"/>
</dbReference>
<dbReference type="PROSITE" id="PS00518">
    <property type="entry name" value="ZF_RING_1"/>
    <property type="match status" value="1"/>
</dbReference>
<reference evidence="8 9" key="1">
    <citation type="submission" date="2018-03" db="EMBL/GenBank/DDBJ databases">
        <authorList>
            <person name="Guldener U."/>
        </authorList>
    </citation>
    <scope>NUCLEOTIDE SEQUENCE [LARGE SCALE GENOMIC DNA]</scope>
    <source>
        <strain evidence="8 9">DAOM196992</strain>
    </source>
</reference>
<dbReference type="PANTHER" id="PTHR10131:SF94">
    <property type="entry name" value="TNF RECEPTOR-ASSOCIATED FACTOR 4"/>
    <property type="match status" value="1"/>
</dbReference>
<dbReference type="PROSITE" id="PS50089">
    <property type="entry name" value="ZF_RING_2"/>
    <property type="match status" value="1"/>
</dbReference>
<feature type="compositionally biased region" description="Pro residues" evidence="5">
    <location>
        <begin position="616"/>
        <end position="628"/>
    </location>
</feature>
<dbReference type="EMBL" id="OOIP01000001">
    <property type="protein sequence ID" value="SPO34917.1"/>
    <property type="molecule type" value="Genomic_DNA"/>
</dbReference>
<sequence length="644" mass="70117">MSEHASEAGPSTAPRRRRSASSSSSSAGRRRSGLVRALSAQSTRSDSSNVSSGSAKVDWDSGDAYDYVQGNDEISAFLHCPICLGPFYEPVGSVRCSHTFCKLCITTALAEAGPDGEQDEGAPSRSRATRCPSCRTEVGLDDFRPTALLIKNMVDTLLVRCPNRAKGCGHTCERHLVRGHVARECEYEYVDADLHQGKRCGCRAKVMRKDWQRHALVCPKRKVDCETCREQVPADELERHCQTCSPEPASCWHCGTESTRSRLPLHLDECPELPVPCRHAQFGCDWRGPRWQLEAEAETTADASIYHLTSCRYEPLKAFFTIFARQTSELRRENDSLRQRLQEVEGRQRSCDRRVDDCVHSLGSWYRPAEQASDHGDVAPALTLQGLHRFDLDGGGHGAGPRPPQHGSSATSAPDQPVPTLEDRRSTTESAATLRWPSPMFAGTGSGRTTAPATDHRTTPVYSPPPTSRSAPSSTNIDIPPPSLLSPPDTMPRHPASSRHPPTTPPLAETTLSGLLASLQDSIGALFDALTSLERRYEDSHLTAVSASFEAARATEETASLRHVVHAVRMQIHQILMTQQRVALFSPPAYVGQNQAEAASAGSAPRGSASEAAPTPSHPGPPPPPACSPPMLVRRWAGFDQTKL</sequence>
<keyword evidence="3 4" id="KW-0862">Zinc</keyword>
<feature type="zinc finger region" description="TRAF-type" evidence="4">
    <location>
        <begin position="240"/>
        <end position="284"/>
    </location>
</feature>
<evidence type="ECO:0000256" key="5">
    <source>
        <dbReference type="SAM" id="MobiDB-lite"/>
    </source>
</evidence>
<keyword evidence="9" id="KW-1185">Reference proteome</keyword>
<feature type="domain" description="TRAF-type" evidence="7">
    <location>
        <begin position="180"/>
        <end position="238"/>
    </location>
</feature>
<feature type="domain" description="RING-type" evidence="6">
    <location>
        <begin position="80"/>
        <end position="135"/>
    </location>
</feature>